<comment type="catalytic activity">
    <reaction evidence="5">
        <text>L-seryl-[protein] + ATP = O-phospho-L-seryl-[protein] + ADP + H(+)</text>
        <dbReference type="Rhea" id="RHEA:17989"/>
        <dbReference type="Rhea" id="RHEA-COMP:9863"/>
        <dbReference type="Rhea" id="RHEA-COMP:11604"/>
        <dbReference type="ChEBI" id="CHEBI:15378"/>
        <dbReference type="ChEBI" id="CHEBI:29999"/>
        <dbReference type="ChEBI" id="CHEBI:30616"/>
        <dbReference type="ChEBI" id="CHEBI:83421"/>
        <dbReference type="ChEBI" id="CHEBI:456216"/>
        <dbReference type="EC" id="2.7.11.1"/>
    </reaction>
</comment>
<name>A0A9P8CHC1_9HELO</name>
<evidence type="ECO:0000256" key="1">
    <source>
        <dbReference type="ARBA" id="ARBA00005575"/>
    </source>
</evidence>
<keyword evidence="11" id="KW-1185">Reference proteome</keyword>
<dbReference type="InterPro" id="IPR017441">
    <property type="entry name" value="Protein_kinase_ATP_BS"/>
</dbReference>
<dbReference type="SUPFAM" id="SSF49879">
    <property type="entry name" value="SMAD/FHA domain"/>
    <property type="match status" value="1"/>
</dbReference>
<accession>A0A9P8CHC1</accession>
<dbReference type="InterPro" id="IPR008271">
    <property type="entry name" value="Ser/Thr_kinase_AS"/>
</dbReference>
<dbReference type="GO" id="GO:0004674">
    <property type="term" value="F:protein serine/threonine kinase activity"/>
    <property type="evidence" value="ECO:0007669"/>
    <property type="project" value="UniProtKB-EC"/>
</dbReference>
<feature type="compositionally biased region" description="Polar residues" evidence="7">
    <location>
        <begin position="7"/>
        <end position="25"/>
    </location>
</feature>
<dbReference type="Gene3D" id="3.30.200.20">
    <property type="entry name" value="Phosphorylase Kinase, domain 1"/>
    <property type="match status" value="1"/>
</dbReference>
<evidence type="ECO:0000256" key="5">
    <source>
        <dbReference type="ARBA" id="ARBA00048679"/>
    </source>
</evidence>
<comment type="caution">
    <text evidence="10">The sequence shown here is derived from an EMBL/GenBank/DDBJ whole genome shotgun (WGS) entry which is preliminary data.</text>
</comment>
<dbReference type="InterPro" id="IPR008984">
    <property type="entry name" value="SMAD_FHA_dom_sf"/>
</dbReference>
<evidence type="ECO:0000256" key="6">
    <source>
        <dbReference type="PROSITE-ProRule" id="PRU10141"/>
    </source>
</evidence>
<proteinExistence type="inferred from homology"/>
<evidence type="ECO:0000313" key="11">
    <source>
        <dbReference type="Proteomes" id="UP000887226"/>
    </source>
</evidence>
<dbReference type="GO" id="GO:0005524">
    <property type="term" value="F:ATP binding"/>
    <property type="evidence" value="ECO:0007669"/>
    <property type="project" value="UniProtKB-UniRule"/>
</dbReference>
<keyword evidence="3 6" id="KW-0067">ATP-binding</keyword>
<evidence type="ECO:0000259" key="8">
    <source>
        <dbReference type="PROSITE" id="PS50006"/>
    </source>
</evidence>
<evidence type="ECO:0000256" key="4">
    <source>
        <dbReference type="ARBA" id="ARBA00047899"/>
    </source>
</evidence>
<feature type="domain" description="FHA" evidence="8">
    <location>
        <begin position="59"/>
        <end position="118"/>
    </location>
</feature>
<dbReference type="SMART" id="SM00220">
    <property type="entry name" value="S_TKc"/>
    <property type="match status" value="1"/>
</dbReference>
<dbReference type="SMART" id="SM00240">
    <property type="entry name" value="FHA"/>
    <property type="match status" value="1"/>
</dbReference>
<evidence type="ECO:0000256" key="3">
    <source>
        <dbReference type="ARBA" id="ARBA00022840"/>
    </source>
</evidence>
<keyword evidence="2 6" id="KW-0547">Nucleotide-binding</keyword>
<sequence length="705" mass="79412">MADVETQDLTQYENKNNEQQHQQSRGDFPEHCLATIEVEAIDGELACGHNIPIYAEQDVIVGREGDRCQIKISDPRVSKQHFRIYSIIYEANSTDFPVLIYCEDLESSNGTYINGRLIGKISQERIGVLLSDGDVIEIRPFWKFKFHQSKHQINPTAKGNFSDLVFFCDQYEISNRMLGKGQYGNVFLATEVATKKQLACKIINIELAMSSLSSQSSAATMPRSRWEEAQFQKKRVLLEIRILSKLSHPNIIDLKRAFCSRHYLYMFSELSSGGDLYSYMQAHGGSIDDYNSRFITKQVLEATQYLHSKGIVHRDIKPENILVSQTFFGGRAILTDFGFAINICARAGRLMSKLGTECYAAPEVQTVDFTSKGYTQAADLWSLGVLTAMMLVGDSSIPRQELIDLGHFDVVDRYVGDNAVMSEQELRSAWFQLPPRALSFIRKLLTHDADIRMTAGEALHHSWLTKPRREAEALSEGIEKVNKFWTMRDADEDILESLPGAEIPSAIVDTATGPRFRKRLPDVSMASPYFGLDRHIYSKEQSTRKQILEDLMNSGSQFLIQEKPIFQKTPASPKASSLTAKYVPANDLFGSLGEDPEQNQVIEGSDEAELLPTTLVENVYGFNATHNSCHTVTQTPRPDVYDIPKSPKFSSRIKPHLKTRVRVKKFLASKKYRLSRQSQNSDAGAADHPQYTSAQAQRDGISKVT</sequence>
<reference evidence="10" key="1">
    <citation type="journal article" date="2021" name="IMA Fungus">
        <title>Genomic characterization of three marine fungi, including Emericellopsis atlantica sp. nov. with signatures of a generalist lifestyle and marine biomass degradation.</title>
        <authorList>
            <person name="Hagestad O.C."/>
            <person name="Hou L."/>
            <person name="Andersen J.H."/>
            <person name="Hansen E.H."/>
            <person name="Altermark B."/>
            <person name="Li C."/>
            <person name="Kuhnert E."/>
            <person name="Cox R.J."/>
            <person name="Crous P.W."/>
            <person name="Spatafora J.W."/>
            <person name="Lail K."/>
            <person name="Amirebrahimi M."/>
            <person name="Lipzen A."/>
            <person name="Pangilinan J."/>
            <person name="Andreopoulos W."/>
            <person name="Hayes R.D."/>
            <person name="Ng V."/>
            <person name="Grigoriev I.V."/>
            <person name="Jackson S.A."/>
            <person name="Sutton T.D.S."/>
            <person name="Dobson A.D.W."/>
            <person name="Rama T."/>
        </authorList>
    </citation>
    <scope>NUCLEOTIDE SEQUENCE</scope>
    <source>
        <strain evidence="10">TRa3180A</strain>
    </source>
</reference>
<feature type="domain" description="Protein kinase" evidence="9">
    <location>
        <begin position="172"/>
        <end position="464"/>
    </location>
</feature>
<dbReference type="PANTHER" id="PTHR44167">
    <property type="entry name" value="OVARIAN-SPECIFIC SERINE/THREONINE-PROTEIN KINASE LOK-RELATED"/>
    <property type="match status" value="1"/>
</dbReference>
<comment type="similarity">
    <text evidence="1">Belongs to the protein kinase superfamily. CAMK Ser/Thr protein kinase family. CHEK2 subfamily.</text>
</comment>
<dbReference type="EMBL" id="MU253854">
    <property type="protein sequence ID" value="KAG9245311.1"/>
    <property type="molecule type" value="Genomic_DNA"/>
</dbReference>
<dbReference type="PROSITE" id="PS00108">
    <property type="entry name" value="PROTEIN_KINASE_ST"/>
    <property type="match status" value="1"/>
</dbReference>
<dbReference type="Proteomes" id="UP000887226">
    <property type="component" value="Unassembled WGS sequence"/>
</dbReference>
<feature type="binding site" evidence="6">
    <location>
        <position position="201"/>
    </location>
    <ligand>
        <name>ATP</name>
        <dbReference type="ChEBI" id="CHEBI:30616"/>
    </ligand>
</feature>
<dbReference type="Gene3D" id="1.10.510.10">
    <property type="entry name" value="Transferase(Phosphotransferase) domain 1"/>
    <property type="match status" value="1"/>
</dbReference>
<evidence type="ECO:0000259" key="9">
    <source>
        <dbReference type="PROSITE" id="PS50011"/>
    </source>
</evidence>
<protein>
    <submittedName>
        <fullName evidence="10">Kinase-like domain-containing protein</fullName>
    </submittedName>
</protein>
<dbReference type="Pfam" id="PF00069">
    <property type="entry name" value="Pkinase"/>
    <property type="match status" value="1"/>
</dbReference>
<evidence type="ECO:0000313" key="10">
    <source>
        <dbReference type="EMBL" id="KAG9245311.1"/>
    </source>
</evidence>
<dbReference type="Gene3D" id="2.60.200.20">
    <property type="match status" value="1"/>
</dbReference>
<dbReference type="OrthoDB" id="74764at2759"/>
<dbReference type="CDD" id="cd22670">
    <property type="entry name" value="FHA_MEK1-like"/>
    <property type="match status" value="1"/>
</dbReference>
<dbReference type="PROSITE" id="PS50011">
    <property type="entry name" value="PROTEIN_KINASE_DOM"/>
    <property type="match status" value="1"/>
</dbReference>
<dbReference type="AlphaFoldDB" id="A0A9P8CHC1"/>
<evidence type="ECO:0000256" key="7">
    <source>
        <dbReference type="SAM" id="MobiDB-lite"/>
    </source>
</evidence>
<comment type="catalytic activity">
    <reaction evidence="4">
        <text>L-threonyl-[protein] + ATP = O-phospho-L-threonyl-[protein] + ADP + H(+)</text>
        <dbReference type="Rhea" id="RHEA:46608"/>
        <dbReference type="Rhea" id="RHEA-COMP:11060"/>
        <dbReference type="Rhea" id="RHEA-COMP:11605"/>
        <dbReference type="ChEBI" id="CHEBI:15378"/>
        <dbReference type="ChEBI" id="CHEBI:30013"/>
        <dbReference type="ChEBI" id="CHEBI:30616"/>
        <dbReference type="ChEBI" id="CHEBI:61977"/>
        <dbReference type="ChEBI" id="CHEBI:456216"/>
        <dbReference type="EC" id="2.7.11.1"/>
    </reaction>
</comment>
<dbReference type="PROSITE" id="PS00107">
    <property type="entry name" value="PROTEIN_KINASE_ATP"/>
    <property type="match status" value="1"/>
</dbReference>
<dbReference type="SUPFAM" id="SSF56112">
    <property type="entry name" value="Protein kinase-like (PK-like)"/>
    <property type="match status" value="1"/>
</dbReference>
<dbReference type="InterPro" id="IPR011009">
    <property type="entry name" value="Kinase-like_dom_sf"/>
</dbReference>
<keyword evidence="10" id="KW-0418">Kinase</keyword>
<feature type="region of interest" description="Disordered" evidence="7">
    <location>
        <begin position="673"/>
        <end position="705"/>
    </location>
</feature>
<dbReference type="InterPro" id="IPR000719">
    <property type="entry name" value="Prot_kinase_dom"/>
</dbReference>
<feature type="region of interest" description="Disordered" evidence="7">
    <location>
        <begin position="1"/>
        <end position="26"/>
    </location>
</feature>
<dbReference type="Pfam" id="PF00498">
    <property type="entry name" value="FHA"/>
    <property type="match status" value="1"/>
</dbReference>
<dbReference type="InterPro" id="IPR000253">
    <property type="entry name" value="FHA_dom"/>
</dbReference>
<dbReference type="GO" id="GO:0005634">
    <property type="term" value="C:nucleus"/>
    <property type="evidence" value="ECO:0007669"/>
    <property type="project" value="TreeGrafter"/>
</dbReference>
<keyword evidence="10" id="KW-0808">Transferase</keyword>
<evidence type="ECO:0000256" key="2">
    <source>
        <dbReference type="ARBA" id="ARBA00022741"/>
    </source>
</evidence>
<dbReference type="PANTHER" id="PTHR44167:SF29">
    <property type="entry name" value="SERINE_THREONINE PROTEIN KINASE-43"/>
    <property type="match status" value="1"/>
</dbReference>
<dbReference type="PROSITE" id="PS50006">
    <property type="entry name" value="FHA_DOMAIN"/>
    <property type="match status" value="1"/>
</dbReference>
<dbReference type="GO" id="GO:0005737">
    <property type="term" value="C:cytoplasm"/>
    <property type="evidence" value="ECO:0007669"/>
    <property type="project" value="TreeGrafter"/>
</dbReference>
<organism evidence="10 11">
    <name type="scientific">Calycina marina</name>
    <dbReference type="NCBI Taxonomy" id="1763456"/>
    <lineage>
        <taxon>Eukaryota</taxon>
        <taxon>Fungi</taxon>
        <taxon>Dikarya</taxon>
        <taxon>Ascomycota</taxon>
        <taxon>Pezizomycotina</taxon>
        <taxon>Leotiomycetes</taxon>
        <taxon>Helotiales</taxon>
        <taxon>Pezizellaceae</taxon>
        <taxon>Calycina</taxon>
    </lineage>
</organism>
<gene>
    <name evidence="10" type="ORF">BJ878DRAFT_502129</name>
</gene>
<dbReference type="GO" id="GO:0051598">
    <property type="term" value="P:meiotic recombination checkpoint signaling"/>
    <property type="evidence" value="ECO:0007669"/>
    <property type="project" value="TreeGrafter"/>
</dbReference>